<proteinExistence type="predicted"/>
<accession>A0AC35TXK9</accession>
<evidence type="ECO:0000313" key="2">
    <source>
        <dbReference type="WBParaSite" id="RSKR_0000533500.1"/>
    </source>
</evidence>
<sequence length="218" mass="25043">MEARAEYTFEASNPDELSFTKDDVLKILNKDEDPHWYKAELNGQEGFVPSNYIALAPNPWFYARVSRQEAEEILLHSNNKDGAFLVRKSESNRGEFSISVKFQSCVQHFKVLRTHKGEYHLWDQKFKSINALINYHKTVSVSRTHTVFLEEVTSSQRPKALLVQALFDFGAAEEGELAFSRGDVINVTNDEDHNWWEGNLRGMSGVFPANYVTTYDRA</sequence>
<protein>
    <submittedName>
        <fullName evidence="2">GRB2</fullName>
    </submittedName>
</protein>
<reference evidence="2" key="1">
    <citation type="submission" date="2016-11" db="UniProtKB">
        <authorList>
            <consortium name="WormBaseParasite"/>
        </authorList>
    </citation>
    <scope>IDENTIFICATION</scope>
    <source>
        <strain evidence="2">KR3021</strain>
    </source>
</reference>
<evidence type="ECO:0000313" key="1">
    <source>
        <dbReference type="Proteomes" id="UP000095286"/>
    </source>
</evidence>
<dbReference type="Proteomes" id="UP000095286">
    <property type="component" value="Unplaced"/>
</dbReference>
<name>A0AC35TXK9_9BILA</name>
<dbReference type="WBParaSite" id="RSKR_0000533500.1">
    <property type="protein sequence ID" value="RSKR_0000533500.1"/>
    <property type="gene ID" value="RSKR_0000533500"/>
</dbReference>
<organism evidence="1 2">
    <name type="scientific">Rhabditophanes sp. KR3021</name>
    <dbReference type="NCBI Taxonomy" id="114890"/>
    <lineage>
        <taxon>Eukaryota</taxon>
        <taxon>Metazoa</taxon>
        <taxon>Ecdysozoa</taxon>
        <taxon>Nematoda</taxon>
        <taxon>Chromadorea</taxon>
        <taxon>Rhabditida</taxon>
        <taxon>Tylenchina</taxon>
        <taxon>Panagrolaimomorpha</taxon>
        <taxon>Strongyloidoidea</taxon>
        <taxon>Alloionematidae</taxon>
        <taxon>Rhabditophanes</taxon>
    </lineage>
</organism>